<feature type="transmembrane region" description="Helical" evidence="10">
    <location>
        <begin position="110"/>
        <end position="133"/>
    </location>
</feature>
<dbReference type="EC" id="2.3.1.275" evidence="10"/>
<dbReference type="RefSeq" id="WP_313831496.1">
    <property type="nucleotide sequence ID" value="NZ_JAQOUE010000001.1"/>
</dbReference>
<evidence type="ECO:0000256" key="2">
    <source>
        <dbReference type="ARBA" id="ARBA00022516"/>
    </source>
</evidence>
<keyword evidence="3 10" id="KW-0808">Transferase</keyword>
<dbReference type="HAMAP" id="MF_01043">
    <property type="entry name" value="PlsY"/>
    <property type="match status" value="1"/>
</dbReference>
<feature type="transmembrane region" description="Helical" evidence="10">
    <location>
        <begin position="70"/>
        <end position="98"/>
    </location>
</feature>
<evidence type="ECO:0000256" key="6">
    <source>
        <dbReference type="ARBA" id="ARBA00023098"/>
    </source>
</evidence>
<comment type="function">
    <text evidence="10">Catalyzes the transfer of an acyl group from acyl-phosphate (acyl-PO(4)) to glycerol-3-phosphate (G3P) to form lysophosphatidic acid (LPA). This enzyme utilizes acyl-phosphate as fatty acyl donor, but not acyl-CoA or acyl-ACP.</text>
</comment>
<evidence type="ECO:0000313" key="12">
    <source>
        <dbReference type="Proteomes" id="UP001250932"/>
    </source>
</evidence>
<evidence type="ECO:0000256" key="10">
    <source>
        <dbReference type="HAMAP-Rule" id="MF_01043"/>
    </source>
</evidence>
<comment type="catalytic activity">
    <reaction evidence="10">
        <text>an acyl phosphate + sn-glycerol 3-phosphate = a 1-acyl-sn-glycero-3-phosphate + phosphate</text>
        <dbReference type="Rhea" id="RHEA:34075"/>
        <dbReference type="ChEBI" id="CHEBI:43474"/>
        <dbReference type="ChEBI" id="CHEBI:57597"/>
        <dbReference type="ChEBI" id="CHEBI:57970"/>
        <dbReference type="ChEBI" id="CHEBI:59918"/>
        <dbReference type="EC" id="2.3.1.275"/>
    </reaction>
</comment>
<keyword evidence="4 10" id="KW-0812">Transmembrane</keyword>
<keyword evidence="5 10" id="KW-1133">Transmembrane helix</keyword>
<protein>
    <recommendedName>
        <fullName evidence="10">Glycerol-3-phosphate acyltransferase</fullName>
    </recommendedName>
    <alternativeName>
        <fullName evidence="10">Acyl-PO4 G3P acyltransferase</fullName>
    </alternativeName>
    <alternativeName>
        <fullName evidence="10">Acyl-phosphate--glycerol-3-phosphate acyltransferase</fullName>
    </alternativeName>
    <alternativeName>
        <fullName evidence="10">G3P acyltransferase</fullName>
        <shortName evidence="10">GPAT</shortName>
        <ecNumber evidence="10">2.3.1.275</ecNumber>
    </alternativeName>
    <alternativeName>
        <fullName evidence="10">Lysophosphatidic acid synthase</fullName>
        <shortName evidence="10">LPA synthase</shortName>
    </alternativeName>
</protein>
<dbReference type="PANTHER" id="PTHR30309">
    <property type="entry name" value="INNER MEMBRANE PROTEIN YGIH"/>
    <property type="match status" value="1"/>
</dbReference>
<proteinExistence type="inferred from homology"/>
<evidence type="ECO:0000256" key="9">
    <source>
        <dbReference type="ARBA" id="ARBA00023264"/>
    </source>
</evidence>
<evidence type="ECO:0000256" key="7">
    <source>
        <dbReference type="ARBA" id="ARBA00023136"/>
    </source>
</evidence>
<comment type="similarity">
    <text evidence="10">Belongs to the PlsY family.</text>
</comment>
<keyword evidence="2 10" id="KW-0444">Lipid biosynthesis</keyword>
<evidence type="ECO:0000256" key="4">
    <source>
        <dbReference type="ARBA" id="ARBA00022692"/>
    </source>
</evidence>
<keyword evidence="6 10" id="KW-0443">Lipid metabolism</keyword>
<accession>A0ABU3K447</accession>
<comment type="pathway">
    <text evidence="10">Lipid metabolism; phospholipid metabolism.</text>
</comment>
<sequence length="200" mass="21295">MASDLNGLIFFLAAYLIGSIPFGLVFSRLYGVQDPREGGSGNIGFTNVLRLSGKKVGILTLVGDLGKGWVIGWLATVFFLQTIWGLLGVLAVVLGHMFPIFLKFHGGKGVATGLGGILGLHFGMGLILVLIWLTTVGIWRYSSGGAITAFGVFPLLVFLLGGRLDFFVFSVLISGMILYKHKGNVERLVNGTESKIGSSS</sequence>
<name>A0ABU3K447_9BACT</name>
<reference evidence="11 12" key="1">
    <citation type="journal article" date="2023" name="ISME J.">
        <title>Cultivation and genomic characterization of novel and ubiquitous marine nitrite-oxidizing bacteria from the Nitrospirales.</title>
        <authorList>
            <person name="Mueller A.J."/>
            <person name="Daebeler A."/>
            <person name="Herbold C.W."/>
            <person name="Kirkegaard R.H."/>
            <person name="Daims H."/>
        </authorList>
    </citation>
    <scope>NUCLEOTIDE SEQUENCE [LARGE SCALE GENOMIC DNA]</scope>
    <source>
        <strain evidence="11 12">EB</strain>
    </source>
</reference>
<keyword evidence="9 10" id="KW-1208">Phospholipid metabolism</keyword>
<evidence type="ECO:0000256" key="8">
    <source>
        <dbReference type="ARBA" id="ARBA00023209"/>
    </source>
</evidence>
<comment type="caution">
    <text evidence="11">The sequence shown here is derived from an EMBL/GenBank/DDBJ whole genome shotgun (WGS) entry which is preliminary data.</text>
</comment>
<dbReference type="NCBIfam" id="TIGR00023">
    <property type="entry name" value="glycerol-3-phosphate 1-O-acyltransferase PlsY"/>
    <property type="match status" value="1"/>
</dbReference>
<keyword evidence="1 10" id="KW-1003">Cell membrane</keyword>
<evidence type="ECO:0000256" key="3">
    <source>
        <dbReference type="ARBA" id="ARBA00022679"/>
    </source>
</evidence>
<comment type="subunit">
    <text evidence="10">Probably interacts with PlsX.</text>
</comment>
<dbReference type="GO" id="GO:0004366">
    <property type="term" value="F:glycerol-3-phosphate O-acyltransferase activity"/>
    <property type="evidence" value="ECO:0007669"/>
    <property type="project" value="UniProtKB-EC"/>
</dbReference>
<dbReference type="EMBL" id="JAQOUE010000001">
    <property type="protein sequence ID" value="MDT7041138.1"/>
    <property type="molecule type" value="Genomic_DNA"/>
</dbReference>
<evidence type="ECO:0000313" key="11">
    <source>
        <dbReference type="EMBL" id="MDT7041138.1"/>
    </source>
</evidence>
<evidence type="ECO:0000256" key="1">
    <source>
        <dbReference type="ARBA" id="ARBA00022475"/>
    </source>
</evidence>
<comment type="subcellular location">
    <subcellularLocation>
        <location evidence="10">Cell membrane</location>
        <topology evidence="10">Multi-pass membrane protein</topology>
    </subcellularLocation>
</comment>
<evidence type="ECO:0000256" key="5">
    <source>
        <dbReference type="ARBA" id="ARBA00022989"/>
    </source>
</evidence>
<gene>
    <name evidence="10 11" type="primary">plsY</name>
    <name evidence="11" type="ORF">PPG34_02170</name>
</gene>
<feature type="transmembrane region" description="Helical" evidence="10">
    <location>
        <begin position="7"/>
        <end position="26"/>
    </location>
</feature>
<dbReference type="SMART" id="SM01207">
    <property type="entry name" value="G3P_acyltransf"/>
    <property type="match status" value="1"/>
</dbReference>
<dbReference type="PANTHER" id="PTHR30309:SF0">
    <property type="entry name" value="GLYCEROL-3-PHOSPHATE ACYLTRANSFERASE-RELATED"/>
    <property type="match status" value="1"/>
</dbReference>
<keyword evidence="7 10" id="KW-0472">Membrane</keyword>
<organism evidence="11 12">
    <name type="scientific">Candidatus Nitronereus thalassa</name>
    <dbReference type="NCBI Taxonomy" id="3020898"/>
    <lineage>
        <taxon>Bacteria</taxon>
        <taxon>Pseudomonadati</taxon>
        <taxon>Nitrospirota</taxon>
        <taxon>Nitrospiria</taxon>
        <taxon>Nitrospirales</taxon>
        <taxon>Nitrospiraceae</taxon>
        <taxon>Candidatus Nitronereus</taxon>
    </lineage>
</organism>
<dbReference type="Proteomes" id="UP001250932">
    <property type="component" value="Unassembled WGS sequence"/>
</dbReference>
<dbReference type="InterPro" id="IPR003811">
    <property type="entry name" value="G3P_acylTferase_PlsY"/>
</dbReference>
<feature type="transmembrane region" description="Helical" evidence="10">
    <location>
        <begin position="153"/>
        <end position="179"/>
    </location>
</feature>
<dbReference type="Pfam" id="PF02660">
    <property type="entry name" value="G3P_acyltransf"/>
    <property type="match status" value="1"/>
</dbReference>
<keyword evidence="11" id="KW-0012">Acyltransferase</keyword>
<keyword evidence="12" id="KW-1185">Reference proteome</keyword>
<keyword evidence="8 10" id="KW-0594">Phospholipid biosynthesis</keyword>